<dbReference type="Proteomes" id="UP000507470">
    <property type="component" value="Unassembled WGS sequence"/>
</dbReference>
<dbReference type="OrthoDB" id="6143588at2759"/>
<dbReference type="SUPFAM" id="SSF56219">
    <property type="entry name" value="DNase I-like"/>
    <property type="match status" value="1"/>
</dbReference>
<accession>A0A6J8D4N5</accession>
<dbReference type="Gene3D" id="3.60.10.10">
    <property type="entry name" value="Endonuclease/exonuclease/phosphatase"/>
    <property type="match status" value="1"/>
</dbReference>
<dbReference type="InterPro" id="IPR005135">
    <property type="entry name" value="Endo/exonuclease/phosphatase"/>
</dbReference>
<keyword evidence="3" id="KW-1185">Reference proteome</keyword>
<protein>
    <recommendedName>
        <fullName evidence="1">Endonuclease/exonuclease/phosphatase domain-containing protein</fullName>
    </recommendedName>
</protein>
<feature type="domain" description="Endonuclease/exonuclease/phosphatase" evidence="1">
    <location>
        <begin position="47"/>
        <end position="160"/>
    </location>
</feature>
<dbReference type="GO" id="GO:0007508">
    <property type="term" value="P:larval heart development"/>
    <property type="evidence" value="ECO:0007669"/>
    <property type="project" value="TreeGrafter"/>
</dbReference>
<dbReference type="GO" id="GO:0061343">
    <property type="term" value="P:cell adhesion involved in heart morphogenesis"/>
    <property type="evidence" value="ECO:0007669"/>
    <property type="project" value="TreeGrafter"/>
</dbReference>
<dbReference type="Pfam" id="PF14529">
    <property type="entry name" value="Exo_endo_phos_2"/>
    <property type="match status" value="1"/>
</dbReference>
<dbReference type="PANTHER" id="PTHR33395:SF22">
    <property type="entry name" value="REVERSE TRANSCRIPTASE DOMAIN-CONTAINING PROTEIN"/>
    <property type="match status" value="1"/>
</dbReference>
<dbReference type="InterPro" id="IPR036691">
    <property type="entry name" value="Endo/exonu/phosph_ase_sf"/>
</dbReference>
<evidence type="ECO:0000313" key="2">
    <source>
        <dbReference type="EMBL" id="CAC5403688.1"/>
    </source>
</evidence>
<sequence>MIEGTLRGGVFILVHNSMIGTEQPQFITKCEIEWDKLKLKTAQDLIIGSFYMPHRNKTQLEELENSLEKITEENKNNNIILAGDFNCPDIMWDTLSVKKDAQDPDVQKQLKNITTQFGFTQLHEEPTRESNLLDLVFTTNLSLMKTSTNIPGISDHAIIITQLITDTHIKPYYSKSIPRKVYTVQEQTGKK</sequence>
<name>A0A6J8D4N5_MYTCO</name>
<dbReference type="EMBL" id="CACVKT020006817">
    <property type="protein sequence ID" value="CAC5403688.1"/>
    <property type="molecule type" value="Genomic_DNA"/>
</dbReference>
<dbReference type="GO" id="GO:0003824">
    <property type="term" value="F:catalytic activity"/>
    <property type="evidence" value="ECO:0007669"/>
    <property type="project" value="InterPro"/>
</dbReference>
<dbReference type="GO" id="GO:0031012">
    <property type="term" value="C:extracellular matrix"/>
    <property type="evidence" value="ECO:0007669"/>
    <property type="project" value="TreeGrafter"/>
</dbReference>
<dbReference type="AlphaFoldDB" id="A0A6J8D4N5"/>
<reference evidence="2 3" key="1">
    <citation type="submission" date="2020-06" db="EMBL/GenBank/DDBJ databases">
        <authorList>
            <person name="Li R."/>
            <person name="Bekaert M."/>
        </authorList>
    </citation>
    <scope>NUCLEOTIDE SEQUENCE [LARGE SCALE GENOMIC DNA]</scope>
    <source>
        <strain evidence="3">wild</strain>
    </source>
</reference>
<evidence type="ECO:0000259" key="1">
    <source>
        <dbReference type="Pfam" id="PF14529"/>
    </source>
</evidence>
<gene>
    <name evidence="2" type="ORF">MCOR_37561</name>
</gene>
<proteinExistence type="predicted"/>
<dbReference type="PANTHER" id="PTHR33395">
    <property type="entry name" value="TRANSCRIPTASE, PUTATIVE-RELATED-RELATED"/>
    <property type="match status" value="1"/>
</dbReference>
<organism evidence="2 3">
    <name type="scientific">Mytilus coruscus</name>
    <name type="common">Sea mussel</name>
    <dbReference type="NCBI Taxonomy" id="42192"/>
    <lineage>
        <taxon>Eukaryota</taxon>
        <taxon>Metazoa</taxon>
        <taxon>Spiralia</taxon>
        <taxon>Lophotrochozoa</taxon>
        <taxon>Mollusca</taxon>
        <taxon>Bivalvia</taxon>
        <taxon>Autobranchia</taxon>
        <taxon>Pteriomorphia</taxon>
        <taxon>Mytilida</taxon>
        <taxon>Mytiloidea</taxon>
        <taxon>Mytilidae</taxon>
        <taxon>Mytilinae</taxon>
        <taxon>Mytilus</taxon>
    </lineage>
</organism>
<evidence type="ECO:0000313" key="3">
    <source>
        <dbReference type="Proteomes" id="UP000507470"/>
    </source>
</evidence>